<dbReference type="GO" id="GO:0004252">
    <property type="term" value="F:serine-type endopeptidase activity"/>
    <property type="evidence" value="ECO:0007669"/>
    <property type="project" value="InterPro"/>
</dbReference>
<dbReference type="PANTHER" id="PTHR43343:SF3">
    <property type="entry name" value="PROTEASE DO-LIKE 8, CHLOROPLASTIC"/>
    <property type="match status" value="1"/>
</dbReference>
<gene>
    <name evidence="5" type="primary">hhoB</name>
    <name evidence="5" type="ORF">Mgrana_00008</name>
</gene>
<sequence length="346" mass="37473">MRRSWLAIAVLAYLATLAAVIHAQSANPPVPAVLTEGMRKELEGVYTQSHPAAVRIETVPEGTGSGFFISADGRVMTAYHVIRDATSFQVLTAKGQRFPATVVGYDEYRDLALLQVRAPVSLPFLELDTERNPKAGDPMLAIGNSRGEFIAPRYGLVTSVSRDIFPFFNSLAISSTLPLAPGDSGGPVLNREGKVVAVVIAIGVNNGVFESYLSPLHNQLELLRSLQAGRKHSVPYIGVQLFQIDDEVAAQLGIPKEGVLIRGLLPGGAAQKAGLRPFVARMENGKEVYEFDVILQADGRSFNSVEELQRYVRSKEVGDSILLTIRRGGNTFKVPVILAPNPENRT</sequence>
<organism evidence="5 6">
    <name type="scientific">Meiothermus granaticius NBRC 107808</name>
    <dbReference type="NCBI Taxonomy" id="1227551"/>
    <lineage>
        <taxon>Bacteria</taxon>
        <taxon>Thermotogati</taxon>
        <taxon>Deinococcota</taxon>
        <taxon>Deinococci</taxon>
        <taxon>Thermales</taxon>
        <taxon>Thermaceae</taxon>
        <taxon>Meiothermus</taxon>
    </lineage>
</organism>
<dbReference type="SUPFAM" id="SSF50156">
    <property type="entry name" value="PDZ domain-like"/>
    <property type="match status" value="1"/>
</dbReference>
<name>A0A399FF93_9DEIN</name>
<dbReference type="EMBL" id="QWLB01000001">
    <property type="protein sequence ID" value="RIH93922.1"/>
    <property type="molecule type" value="Genomic_DNA"/>
</dbReference>
<feature type="domain" description="PDZ" evidence="4">
    <location>
        <begin position="219"/>
        <end position="329"/>
    </location>
</feature>
<keyword evidence="6" id="KW-1185">Reference proteome</keyword>
<reference evidence="5 6" key="1">
    <citation type="submission" date="2018-08" db="EMBL/GenBank/DDBJ databases">
        <title>Meiothermus granaticius genome AF-68 sequencing project.</title>
        <authorList>
            <person name="Da Costa M.S."/>
            <person name="Albuquerque L."/>
            <person name="Raposo P."/>
            <person name="Froufe H.J.C."/>
            <person name="Barroso C.S."/>
            <person name="Egas C."/>
        </authorList>
    </citation>
    <scope>NUCLEOTIDE SEQUENCE [LARGE SCALE GENOMIC DNA]</scope>
    <source>
        <strain evidence="5 6">AF-68</strain>
    </source>
</reference>
<evidence type="ECO:0000256" key="1">
    <source>
        <dbReference type="ARBA" id="ARBA00022670"/>
    </source>
</evidence>
<dbReference type="Gene3D" id="2.40.10.120">
    <property type="match status" value="1"/>
</dbReference>
<comment type="caution">
    <text evidence="5">The sequence shown here is derived from an EMBL/GenBank/DDBJ whole genome shotgun (WGS) entry which is preliminary data.</text>
</comment>
<proteinExistence type="predicted"/>
<evidence type="ECO:0000259" key="4">
    <source>
        <dbReference type="PROSITE" id="PS50106"/>
    </source>
</evidence>
<dbReference type="GO" id="GO:0006508">
    <property type="term" value="P:proteolysis"/>
    <property type="evidence" value="ECO:0007669"/>
    <property type="project" value="UniProtKB-KW"/>
</dbReference>
<dbReference type="InterPro" id="IPR001478">
    <property type="entry name" value="PDZ"/>
</dbReference>
<dbReference type="SUPFAM" id="SSF50494">
    <property type="entry name" value="Trypsin-like serine proteases"/>
    <property type="match status" value="1"/>
</dbReference>
<keyword evidence="1 5" id="KW-0645">Protease</keyword>
<evidence type="ECO:0000256" key="3">
    <source>
        <dbReference type="SAM" id="SignalP"/>
    </source>
</evidence>
<dbReference type="Gene3D" id="2.30.42.10">
    <property type="match status" value="1"/>
</dbReference>
<dbReference type="PANTHER" id="PTHR43343">
    <property type="entry name" value="PEPTIDASE S12"/>
    <property type="match status" value="1"/>
</dbReference>
<dbReference type="Pfam" id="PF13365">
    <property type="entry name" value="Trypsin_2"/>
    <property type="match status" value="1"/>
</dbReference>
<keyword evidence="3" id="KW-0732">Signal</keyword>
<dbReference type="Pfam" id="PF13180">
    <property type="entry name" value="PDZ_2"/>
    <property type="match status" value="1"/>
</dbReference>
<dbReference type="PRINTS" id="PR00834">
    <property type="entry name" value="PROTEASES2C"/>
</dbReference>
<protein>
    <submittedName>
        <fullName evidence="5">Putative serine protease HhoB</fullName>
    </submittedName>
</protein>
<dbReference type="InterPro" id="IPR001940">
    <property type="entry name" value="Peptidase_S1C"/>
</dbReference>
<keyword evidence="2" id="KW-0378">Hydrolase</keyword>
<feature type="chain" id="PRO_5017404198" evidence="3">
    <location>
        <begin position="24"/>
        <end position="346"/>
    </location>
</feature>
<dbReference type="Proteomes" id="UP000266178">
    <property type="component" value="Unassembled WGS sequence"/>
</dbReference>
<feature type="signal peptide" evidence="3">
    <location>
        <begin position="1"/>
        <end position="23"/>
    </location>
</feature>
<dbReference type="PROSITE" id="PS50106">
    <property type="entry name" value="PDZ"/>
    <property type="match status" value="1"/>
</dbReference>
<evidence type="ECO:0000256" key="2">
    <source>
        <dbReference type="ARBA" id="ARBA00022801"/>
    </source>
</evidence>
<evidence type="ECO:0000313" key="5">
    <source>
        <dbReference type="EMBL" id="RIH93922.1"/>
    </source>
</evidence>
<evidence type="ECO:0000313" key="6">
    <source>
        <dbReference type="Proteomes" id="UP000266178"/>
    </source>
</evidence>
<dbReference type="InterPro" id="IPR036034">
    <property type="entry name" value="PDZ_sf"/>
</dbReference>
<dbReference type="AlphaFoldDB" id="A0A399FF93"/>
<accession>A0A399FF93</accession>
<dbReference type="RefSeq" id="WP_119355557.1">
    <property type="nucleotide sequence ID" value="NZ_BJXM01000015.1"/>
</dbReference>
<dbReference type="InterPro" id="IPR009003">
    <property type="entry name" value="Peptidase_S1_PA"/>
</dbReference>
<dbReference type="SMART" id="SM00228">
    <property type="entry name" value="PDZ"/>
    <property type="match status" value="1"/>
</dbReference>
<dbReference type="OrthoDB" id="24809at2"/>
<dbReference type="InterPro" id="IPR051201">
    <property type="entry name" value="Chloro_Bact_Ser_Proteases"/>
</dbReference>